<dbReference type="AlphaFoldDB" id="A0A1B1DZ16"/>
<evidence type="ECO:0000313" key="12">
    <source>
        <dbReference type="Proteomes" id="UP000092716"/>
    </source>
</evidence>
<name>A0A1B1DZ16_9APIC</name>
<dbReference type="EMBL" id="CP016246">
    <property type="protein sequence ID" value="ANQ08008.1"/>
    <property type="molecule type" value="Genomic_DNA"/>
</dbReference>
<dbReference type="KEGG" id="pcot:PCOAH_00019650"/>
<evidence type="ECO:0000256" key="6">
    <source>
        <dbReference type="ARBA" id="ARBA00022771"/>
    </source>
</evidence>
<evidence type="ECO:0000256" key="2">
    <source>
        <dbReference type="ARBA" id="ARBA00012251"/>
    </source>
</evidence>
<evidence type="ECO:0000256" key="1">
    <source>
        <dbReference type="ARBA" id="ARBA00001798"/>
    </source>
</evidence>
<dbReference type="InterPro" id="IPR013083">
    <property type="entry name" value="Znf_RING/FYVE/PHD"/>
</dbReference>
<feature type="compositionally biased region" description="Basic and acidic residues" evidence="9">
    <location>
        <begin position="427"/>
        <end position="437"/>
    </location>
</feature>
<reference evidence="12" key="1">
    <citation type="submission" date="2016-06" db="EMBL/GenBank/DDBJ databases">
        <title>First high quality genome sequence of Plasmodium coatneyi using continuous long reads from single molecule, real-time sequencing.</title>
        <authorList>
            <person name="Chien J.-T."/>
            <person name="Pakala S.B."/>
            <person name="Geraldo J.A."/>
            <person name="Lapp S.A."/>
            <person name="Barnwell J.W."/>
            <person name="Kissinger J.C."/>
            <person name="Galinski M.R."/>
            <person name="Humphrey J.C."/>
        </authorList>
    </citation>
    <scope>NUCLEOTIDE SEQUENCE [LARGE SCALE GENOMIC DNA]</scope>
    <source>
        <strain evidence="12">Hackeri</strain>
    </source>
</reference>
<keyword evidence="12" id="KW-1185">Reference proteome</keyword>
<dbReference type="GO" id="GO:0016567">
    <property type="term" value="P:protein ubiquitination"/>
    <property type="evidence" value="ECO:0007669"/>
    <property type="project" value="InterPro"/>
</dbReference>
<evidence type="ECO:0000256" key="9">
    <source>
        <dbReference type="SAM" id="MobiDB-lite"/>
    </source>
</evidence>
<dbReference type="Gene3D" id="1.20.120.1750">
    <property type="match status" value="1"/>
</dbReference>
<dbReference type="GO" id="GO:0008270">
    <property type="term" value="F:zinc ion binding"/>
    <property type="evidence" value="ECO:0007669"/>
    <property type="project" value="UniProtKB-KW"/>
</dbReference>
<dbReference type="GO" id="GO:0061630">
    <property type="term" value="F:ubiquitin protein ligase activity"/>
    <property type="evidence" value="ECO:0007669"/>
    <property type="project" value="UniProtKB-EC"/>
</dbReference>
<evidence type="ECO:0000256" key="3">
    <source>
        <dbReference type="ARBA" id="ARBA00022679"/>
    </source>
</evidence>
<keyword evidence="6" id="KW-0863">Zinc-finger</keyword>
<evidence type="ECO:0000256" key="7">
    <source>
        <dbReference type="ARBA" id="ARBA00022786"/>
    </source>
</evidence>
<keyword evidence="7" id="KW-0833">Ubl conjugation pathway</keyword>
<dbReference type="InterPro" id="IPR044066">
    <property type="entry name" value="TRIAD_supradom"/>
</dbReference>
<dbReference type="Gene3D" id="3.30.40.10">
    <property type="entry name" value="Zinc/RING finger domain, C3HC4 (zinc finger)"/>
    <property type="match status" value="1"/>
</dbReference>
<dbReference type="PROSITE" id="PS51873">
    <property type="entry name" value="TRIAD"/>
    <property type="match status" value="1"/>
</dbReference>
<dbReference type="RefSeq" id="XP_019914703.1">
    <property type="nucleotide sequence ID" value="XM_020058774.1"/>
</dbReference>
<evidence type="ECO:0000313" key="11">
    <source>
        <dbReference type="EMBL" id="ANQ08008.1"/>
    </source>
</evidence>
<keyword evidence="5" id="KW-0677">Repeat</keyword>
<dbReference type="InterPro" id="IPR002867">
    <property type="entry name" value="IBR_dom"/>
</dbReference>
<comment type="catalytic activity">
    <reaction evidence="1">
        <text>[E2 ubiquitin-conjugating enzyme]-S-ubiquitinyl-L-cysteine + [acceptor protein]-L-lysine = [E2 ubiquitin-conjugating enzyme]-L-cysteine + [acceptor protein]-N(6)-ubiquitinyl-L-lysine.</text>
        <dbReference type="EC" id="2.3.2.31"/>
    </reaction>
</comment>
<dbReference type="SMART" id="SM00647">
    <property type="entry name" value="IBR"/>
    <property type="match status" value="2"/>
</dbReference>
<protein>
    <recommendedName>
        <fullName evidence="2">RBR-type E3 ubiquitin transferase</fullName>
        <ecNumber evidence="2">2.3.2.31</ecNumber>
    </recommendedName>
</protein>
<organism evidence="11 12">
    <name type="scientific">Plasmodium coatneyi</name>
    <dbReference type="NCBI Taxonomy" id="208452"/>
    <lineage>
        <taxon>Eukaryota</taxon>
        <taxon>Sar</taxon>
        <taxon>Alveolata</taxon>
        <taxon>Apicomplexa</taxon>
        <taxon>Aconoidasida</taxon>
        <taxon>Haemosporida</taxon>
        <taxon>Plasmodiidae</taxon>
        <taxon>Plasmodium</taxon>
    </lineage>
</organism>
<keyword evidence="3" id="KW-0808">Transferase</keyword>
<dbReference type="Proteomes" id="UP000092716">
    <property type="component" value="Chromosome 8"/>
</dbReference>
<evidence type="ECO:0000256" key="5">
    <source>
        <dbReference type="ARBA" id="ARBA00022737"/>
    </source>
</evidence>
<evidence type="ECO:0000256" key="8">
    <source>
        <dbReference type="ARBA" id="ARBA00022833"/>
    </source>
</evidence>
<evidence type="ECO:0000259" key="10">
    <source>
        <dbReference type="PROSITE" id="PS51873"/>
    </source>
</evidence>
<dbReference type="GeneID" id="30908691"/>
<accession>A0A1B1DZ16</accession>
<dbReference type="PANTHER" id="PTHR11685">
    <property type="entry name" value="RBR FAMILY RING FINGER AND IBR DOMAIN-CONTAINING"/>
    <property type="match status" value="1"/>
</dbReference>
<dbReference type="EC" id="2.3.2.31" evidence="2"/>
<keyword evidence="4" id="KW-0479">Metal-binding</keyword>
<sequence>MNIPKEDSLASRSIDVTIQLDRDRKMKVVKKVVRNVVKNVNSCDILMNQSGNYHSSERKETDESLNEGMKIYLQYFQRRMAKYRDTNIYEVYTLEQVEEKMKEAVTDVVSLTNLHYEYAYLFLKSYNFNSNDFIEAWFRNPKEVLTKAHMSHLREEDLCADYANGETAPPVVAPTTDMTISTEEFPSEKVAQTERGTKYTCPILLNEYDLQDTHALKCGHRYSKQCWRGYLQTAIDNEFYENIITKKCIEPKCQEIIMREDWKNISHPSNDLLAQYEKILLKIFIKSNPSLKKCPRDKCAYVIESVMLPDNGVICKCGYNFCFNCTEEFHRPVTCSVIKQWNDLLTKGEHNIKWIRSHTKQCPNCAKAIEKTSGCMNVKCICGFSFCWLCLQPWAHHKGGFYQCNQYVTRRGALNGAQDDLQHDATDDANEMSKDTPDEAPTLTPQSRKSAHEALHKFSHFKTRFDAHQHGEEFSIKTQLLFLSQFCTSNNIEPTHRIHHFEDSIIQTIRCRKMLKWSYAFAYFATWEDENKKYLFEYHQGQLEKNLDILQKKTESVNLAHFLTTNLDVKVVREVEELTNTVDVFFKNICDFMESTFSSCAEKRLG</sequence>
<dbReference type="SUPFAM" id="SSF57850">
    <property type="entry name" value="RING/U-box"/>
    <property type="match status" value="3"/>
</dbReference>
<gene>
    <name evidence="11" type="ORF">PCOAH_00019650</name>
</gene>
<feature type="region of interest" description="Disordered" evidence="9">
    <location>
        <begin position="427"/>
        <end position="447"/>
    </location>
</feature>
<evidence type="ECO:0000256" key="4">
    <source>
        <dbReference type="ARBA" id="ARBA00022723"/>
    </source>
</evidence>
<feature type="domain" description="RING-type" evidence="10">
    <location>
        <begin position="197"/>
        <end position="408"/>
    </location>
</feature>
<dbReference type="Pfam" id="PF01485">
    <property type="entry name" value="IBR"/>
    <property type="match status" value="2"/>
</dbReference>
<dbReference type="InterPro" id="IPR031127">
    <property type="entry name" value="E3_UB_ligase_RBR"/>
</dbReference>
<dbReference type="VEuPathDB" id="PlasmoDB:PCOAH_00019650"/>
<proteinExistence type="predicted"/>
<keyword evidence="8" id="KW-0862">Zinc</keyword>
<dbReference type="OrthoDB" id="10009520at2759"/>